<dbReference type="EMBL" id="CP013140">
    <property type="protein sequence ID" value="ALN60713.1"/>
    <property type="molecule type" value="Genomic_DNA"/>
</dbReference>
<dbReference type="PATRIC" id="fig|69.6.peg.5287"/>
<name>A0A0S2DQL2_LYSEN</name>
<evidence type="ECO:0000313" key="2">
    <source>
        <dbReference type="Proteomes" id="UP000061569"/>
    </source>
</evidence>
<gene>
    <name evidence="1" type="ORF">GLE_5372</name>
</gene>
<accession>A0A0S2DQL2</accession>
<dbReference type="AlphaFoldDB" id="A0A0S2DQL2"/>
<dbReference type="Proteomes" id="UP000061569">
    <property type="component" value="Chromosome"/>
</dbReference>
<dbReference type="OrthoDB" id="6026532at2"/>
<protein>
    <submittedName>
        <fullName evidence="1">Uncharacterized protein</fullName>
    </submittedName>
</protein>
<sequence length="133" mass="14486">MQRLLLLIVLVAAAAFAYLHWFAAPAPRYSLAAIEQQPVPRAEFFALWREVADGLCAPGKSGSERVGVQACREHVDRAHERCLAAAGAPATIVGRAESRRWARPYLDCVLPAPSVCGGVQVRSDEDARRHCPP</sequence>
<organism evidence="1 2">
    <name type="scientific">Lysobacter enzymogenes</name>
    <dbReference type="NCBI Taxonomy" id="69"/>
    <lineage>
        <taxon>Bacteria</taxon>
        <taxon>Pseudomonadati</taxon>
        <taxon>Pseudomonadota</taxon>
        <taxon>Gammaproteobacteria</taxon>
        <taxon>Lysobacterales</taxon>
        <taxon>Lysobacteraceae</taxon>
        <taxon>Lysobacter</taxon>
    </lineage>
</organism>
<dbReference type="KEGG" id="lez:GLE_5372"/>
<evidence type="ECO:0000313" key="1">
    <source>
        <dbReference type="EMBL" id="ALN60713.1"/>
    </source>
</evidence>
<reference evidence="1 2" key="1">
    <citation type="submission" date="2015-11" db="EMBL/GenBank/DDBJ databases">
        <title>Genome sequences of Lysobacter enzymogenes strain C3 and Lysobacter antibioticus ATCC 29479.</title>
        <authorList>
            <person name="Kobayashi D.Y."/>
        </authorList>
    </citation>
    <scope>NUCLEOTIDE SEQUENCE [LARGE SCALE GENOMIC DNA]</scope>
    <source>
        <strain evidence="1 2">C3</strain>
    </source>
</reference>
<proteinExistence type="predicted"/>